<dbReference type="EMBL" id="JBIHMK010000015">
    <property type="protein sequence ID" value="MFH0247886.1"/>
    <property type="molecule type" value="Genomic_DNA"/>
</dbReference>
<evidence type="ECO:0000313" key="2">
    <source>
        <dbReference type="EMBL" id="MFH0247886.1"/>
    </source>
</evidence>
<dbReference type="RefSeq" id="WP_279950888.1">
    <property type="nucleotide sequence ID" value="NZ_BAABEN010000007.1"/>
</dbReference>
<sequence length="239" mass="25681">MTQATHAPTRYLLWPRGAGTAAHYADILFLSPSFNSHFLALGYPEVLEGRPPGWMSAGIPPSLFRDSGAASIAFPVSVRVVDAGPRGVSSRLKRRVFMASVLRVTRSFCVAIAASLFVLTGLAVPASAAPKESPVGAMQLEKCGSLDNGELCLYSPEGSKTGYYTTEYCRTGGSGTITVQFGYQLDGGSYVWDGWENQFISTGNCGSYTRYLSSLPADGAIRGIMMSSGNVYVTRWRFI</sequence>
<proteinExistence type="predicted"/>
<keyword evidence="1" id="KW-0472">Membrane</keyword>
<protein>
    <submittedName>
        <fullName evidence="2">Uncharacterized protein</fullName>
    </submittedName>
</protein>
<accession>A0ABW7HPT1</accession>
<evidence type="ECO:0000256" key="1">
    <source>
        <dbReference type="SAM" id="Phobius"/>
    </source>
</evidence>
<keyword evidence="1" id="KW-1133">Transmembrane helix</keyword>
<comment type="caution">
    <text evidence="2">The sequence shown here is derived from an EMBL/GenBank/DDBJ whole genome shotgun (WGS) entry which is preliminary data.</text>
</comment>
<evidence type="ECO:0000313" key="3">
    <source>
        <dbReference type="Proteomes" id="UP001607069"/>
    </source>
</evidence>
<keyword evidence="1" id="KW-0812">Transmembrane</keyword>
<reference evidence="2 3" key="1">
    <citation type="submission" date="2024-10" db="EMBL/GenBank/DDBJ databases">
        <authorList>
            <person name="Cho J.-C."/>
        </authorList>
    </citation>
    <scope>NUCLEOTIDE SEQUENCE [LARGE SCALE GENOMIC DNA]</scope>
    <source>
        <strain evidence="2 3">KCTC29696</strain>
    </source>
</reference>
<organism evidence="2 3">
    <name type="scientific">Streptomyces chitinivorans</name>
    <dbReference type="NCBI Taxonomy" id="1257027"/>
    <lineage>
        <taxon>Bacteria</taxon>
        <taxon>Bacillati</taxon>
        <taxon>Actinomycetota</taxon>
        <taxon>Actinomycetes</taxon>
        <taxon>Kitasatosporales</taxon>
        <taxon>Streptomycetaceae</taxon>
        <taxon>Streptomyces</taxon>
    </lineage>
</organism>
<feature type="transmembrane region" description="Helical" evidence="1">
    <location>
        <begin position="101"/>
        <end position="124"/>
    </location>
</feature>
<name>A0ABW7HPT1_9ACTN</name>
<keyword evidence="3" id="KW-1185">Reference proteome</keyword>
<dbReference type="Proteomes" id="UP001607069">
    <property type="component" value="Unassembled WGS sequence"/>
</dbReference>
<gene>
    <name evidence="2" type="ORF">ACG5V6_06625</name>
</gene>